<dbReference type="Pfam" id="PF00035">
    <property type="entry name" value="dsrm"/>
    <property type="match status" value="3"/>
</dbReference>
<dbReference type="PROSITE" id="PS50137">
    <property type="entry name" value="DS_RBD"/>
    <property type="match status" value="4"/>
</dbReference>
<dbReference type="GO" id="GO:0098964">
    <property type="term" value="P:anterograde dendritic transport of messenger ribonucleoprotein complex"/>
    <property type="evidence" value="ECO:0007669"/>
    <property type="project" value="TreeGrafter"/>
</dbReference>
<dbReference type="GO" id="GO:0003729">
    <property type="term" value="F:mRNA binding"/>
    <property type="evidence" value="ECO:0007669"/>
    <property type="project" value="TreeGrafter"/>
</dbReference>
<dbReference type="Proteomes" id="UP000663864">
    <property type="component" value="Unassembled WGS sequence"/>
</dbReference>
<organism evidence="3 5">
    <name type="scientific">Rotaria sordida</name>
    <dbReference type="NCBI Taxonomy" id="392033"/>
    <lineage>
        <taxon>Eukaryota</taxon>
        <taxon>Metazoa</taxon>
        <taxon>Spiralia</taxon>
        <taxon>Gnathifera</taxon>
        <taxon>Rotifera</taxon>
        <taxon>Eurotatoria</taxon>
        <taxon>Bdelloidea</taxon>
        <taxon>Philodinida</taxon>
        <taxon>Philodinidae</taxon>
        <taxon>Rotaria</taxon>
    </lineage>
</organism>
<evidence type="ECO:0000259" key="2">
    <source>
        <dbReference type="PROSITE" id="PS50137"/>
    </source>
</evidence>
<proteinExistence type="predicted"/>
<evidence type="ECO:0000313" key="5">
    <source>
        <dbReference type="Proteomes" id="UP000663864"/>
    </source>
</evidence>
<dbReference type="GO" id="GO:0043025">
    <property type="term" value="C:neuronal cell body"/>
    <property type="evidence" value="ECO:0007669"/>
    <property type="project" value="TreeGrafter"/>
</dbReference>
<gene>
    <name evidence="4" type="ORF">JBS370_LOCUS9824</name>
    <name evidence="3" type="ORF">ZHD862_LOCUS6774</name>
</gene>
<feature type="domain" description="DRBM" evidence="2">
    <location>
        <begin position="181"/>
        <end position="255"/>
    </location>
</feature>
<dbReference type="GO" id="GO:0008298">
    <property type="term" value="P:intracellular mRNA localization"/>
    <property type="evidence" value="ECO:0007669"/>
    <property type="project" value="TreeGrafter"/>
</dbReference>
<feature type="domain" description="DRBM" evidence="2">
    <location>
        <begin position="91"/>
        <end position="164"/>
    </location>
</feature>
<sequence length="481" mass="55142">MQQPSPIKLIYDLARRNKIFIKYRLEKESGPAHAKMYTIRLYVGDKDYVSAERSIKLAQHAAAQLALDDLRNLLITNNYDQDISQINVFQSPTVALNTWANRNHISTHYVLLNERLKSTSSNYSRSLFYYRLYLGHDLYFDGHAYTHQQARTNCALNALYFLRQNPISTQQLNILSSSSSSSSSSISKNNHQKKSDISLMYERAKQLGLSVHRKFDDPFTVTYQIGENYSTTGNGYNKQSAKQLAAKKMLEILPLNHIQENFNPITRIYQLAQQRQVKIEFIQLFNKENFTFQIKFGNNDIAEGYGKTKKLAKQIAAKILLEKLDSIIILPPPPIKGLLKRDGNNDNINKQEKKHVHFVEEIIEKDEQTSCKSSSSSSSTISKSYKQQLIEACEKLNIHVEYLDKMNENENAGSSRYQSIVSLSTDDRLLAQFRGHGPSLIRAQENASSAIWNNLKQLFNGSIQVPKSKRNEKNYRQISVE</sequence>
<dbReference type="GO" id="GO:0007281">
    <property type="term" value="P:germ cell development"/>
    <property type="evidence" value="ECO:0007669"/>
    <property type="project" value="TreeGrafter"/>
</dbReference>
<dbReference type="EMBL" id="CAJOBD010000685">
    <property type="protein sequence ID" value="CAF3706053.1"/>
    <property type="molecule type" value="Genomic_DNA"/>
</dbReference>
<dbReference type="InterPro" id="IPR014720">
    <property type="entry name" value="dsRBD_dom"/>
</dbReference>
<dbReference type="GO" id="GO:0003725">
    <property type="term" value="F:double-stranded RNA binding"/>
    <property type="evidence" value="ECO:0007669"/>
    <property type="project" value="TreeGrafter"/>
</dbReference>
<feature type="domain" description="DRBM" evidence="2">
    <location>
        <begin position="5"/>
        <end position="72"/>
    </location>
</feature>
<dbReference type="SMART" id="SM00358">
    <property type="entry name" value="DSRM"/>
    <property type="match status" value="5"/>
</dbReference>
<evidence type="ECO:0000313" key="4">
    <source>
        <dbReference type="EMBL" id="CAF3706053.1"/>
    </source>
</evidence>
<feature type="domain" description="DRBM" evidence="2">
    <location>
        <begin position="263"/>
        <end position="326"/>
    </location>
</feature>
<dbReference type="InterPro" id="IPR051740">
    <property type="entry name" value="DRBM-containing_protein"/>
</dbReference>
<dbReference type="Proteomes" id="UP000663836">
    <property type="component" value="Unassembled WGS sequence"/>
</dbReference>
<dbReference type="GO" id="GO:0035418">
    <property type="term" value="P:protein localization to synapse"/>
    <property type="evidence" value="ECO:0007669"/>
    <property type="project" value="TreeGrafter"/>
</dbReference>
<evidence type="ECO:0000313" key="3">
    <source>
        <dbReference type="EMBL" id="CAF0888842.1"/>
    </source>
</evidence>
<dbReference type="GO" id="GO:0032839">
    <property type="term" value="C:dendrite cytoplasm"/>
    <property type="evidence" value="ECO:0007669"/>
    <property type="project" value="GOC"/>
</dbReference>
<dbReference type="SUPFAM" id="SSF54768">
    <property type="entry name" value="dsRNA-binding domain-like"/>
    <property type="match status" value="4"/>
</dbReference>
<dbReference type="PANTHER" id="PTHR46054:SF3">
    <property type="entry name" value="MATERNAL EFFECT PROTEIN STAUFEN"/>
    <property type="match status" value="1"/>
</dbReference>
<dbReference type="Gene3D" id="3.30.160.20">
    <property type="match status" value="4"/>
</dbReference>
<name>A0A813YTI3_9BILA</name>
<dbReference type="PANTHER" id="PTHR46054">
    <property type="entry name" value="MATERNAL EFFECT PROTEIN STAUFEN"/>
    <property type="match status" value="1"/>
</dbReference>
<protein>
    <recommendedName>
        <fullName evidence="2">DRBM domain-containing protein</fullName>
    </recommendedName>
</protein>
<comment type="caution">
    <text evidence="3">The sequence shown here is derived from an EMBL/GenBank/DDBJ whole genome shotgun (WGS) entry which is preliminary data.</text>
</comment>
<dbReference type="AlphaFoldDB" id="A0A813YTI3"/>
<keyword evidence="1" id="KW-0694">RNA-binding</keyword>
<reference evidence="3" key="1">
    <citation type="submission" date="2021-02" db="EMBL/GenBank/DDBJ databases">
        <authorList>
            <person name="Nowell W R."/>
        </authorList>
    </citation>
    <scope>NUCLEOTIDE SEQUENCE</scope>
</reference>
<accession>A0A813YTI3</accession>
<dbReference type="EMBL" id="CAJNOT010000196">
    <property type="protein sequence ID" value="CAF0888842.1"/>
    <property type="molecule type" value="Genomic_DNA"/>
</dbReference>
<dbReference type="GO" id="GO:0010494">
    <property type="term" value="C:cytoplasmic stress granule"/>
    <property type="evidence" value="ECO:0007669"/>
    <property type="project" value="TreeGrafter"/>
</dbReference>
<evidence type="ECO:0000256" key="1">
    <source>
        <dbReference type="PROSITE-ProRule" id="PRU00266"/>
    </source>
</evidence>
<dbReference type="GO" id="GO:0005886">
    <property type="term" value="C:plasma membrane"/>
    <property type="evidence" value="ECO:0007669"/>
    <property type="project" value="TreeGrafter"/>
</dbReference>